<gene>
    <name evidence="1" type="ORF">EVG20_g8409</name>
</gene>
<accession>A0A4Y9YAB0</accession>
<dbReference type="EMBL" id="SEOQ01000726">
    <property type="protein sequence ID" value="TFY57779.1"/>
    <property type="molecule type" value="Genomic_DNA"/>
</dbReference>
<sequence length="343" mass="38471">MLTMHDARPAGDHEATELELEMTRYLLEPSARVRRSAYRMLLSLLLADSRRLAIGFRWVDRKDSDGLDRACRRIRSALSVKGTTDIEHRTSNAGTLNNMEPVRGHTFAGTHGIDRFGIDGIGCPAGHAHGPRKAEVAELRYTVLGTAVGGQRSAAVWQLVAALVFRMRRGVRRAYRSRCDVLALALFRVRLICLAWPFRARWAPGRSSSSSGSRGMWWYYLLARGCGGREAVSFSCPCHLEVGRRGWMKSGARKKMHGAGEAEITARSQADSKTKSIKLNLLAPARVFRFSTEQYTGQRAPQRLEIAAKEHRTSELICHLGHTAIQYTHTIPHTRPDPRRHPR</sequence>
<comment type="caution">
    <text evidence="1">The sequence shown here is derived from an EMBL/GenBank/DDBJ whole genome shotgun (WGS) entry which is preliminary data.</text>
</comment>
<proteinExistence type="predicted"/>
<name>A0A4Y9YAB0_9AGAM</name>
<dbReference type="AlphaFoldDB" id="A0A4Y9YAB0"/>
<evidence type="ECO:0000313" key="2">
    <source>
        <dbReference type="Proteomes" id="UP000298327"/>
    </source>
</evidence>
<keyword evidence="2" id="KW-1185">Reference proteome</keyword>
<reference evidence="1 2" key="1">
    <citation type="submission" date="2019-02" db="EMBL/GenBank/DDBJ databases">
        <title>Genome sequencing of the rare red list fungi Dentipellis fragilis.</title>
        <authorList>
            <person name="Buettner E."/>
            <person name="Kellner H."/>
        </authorList>
    </citation>
    <scope>NUCLEOTIDE SEQUENCE [LARGE SCALE GENOMIC DNA]</scope>
    <source>
        <strain evidence="1 2">DSM 105465</strain>
    </source>
</reference>
<organism evidence="1 2">
    <name type="scientific">Dentipellis fragilis</name>
    <dbReference type="NCBI Taxonomy" id="205917"/>
    <lineage>
        <taxon>Eukaryota</taxon>
        <taxon>Fungi</taxon>
        <taxon>Dikarya</taxon>
        <taxon>Basidiomycota</taxon>
        <taxon>Agaricomycotina</taxon>
        <taxon>Agaricomycetes</taxon>
        <taxon>Russulales</taxon>
        <taxon>Hericiaceae</taxon>
        <taxon>Dentipellis</taxon>
    </lineage>
</organism>
<protein>
    <submittedName>
        <fullName evidence="1">Uncharacterized protein</fullName>
    </submittedName>
</protein>
<evidence type="ECO:0000313" key="1">
    <source>
        <dbReference type="EMBL" id="TFY57779.1"/>
    </source>
</evidence>
<dbReference type="Proteomes" id="UP000298327">
    <property type="component" value="Unassembled WGS sequence"/>
</dbReference>